<keyword evidence="8 10" id="KW-0520">NAD</keyword>
<proteinExistence type="inferred from homology"/>
<dbReference type="CDD" id="cd02165">
    <property type="entry name" value="NMNAT"/>
    <property type="match status" value="1"/>
</dbReference>
<dbReference type="GO" id="GO:0004515">
    <property type="term" value="F:nicotinate-nucleotide adenylyltransferase activity"/>
    <property type="evidence" value="ECO:0007669"/>
    <property type="project" value="UniProtKB-UniRule"/>
</dbReference>
<evidence type="ECO:0000256" key="7">
    <source>
        <dbReference type="ARBA" id="ARBA00022840"/>
    </source>
</evidence>
<dbReference type="UniPathway" id="UPA00253">
    <property type="reaction ID" value="UER00332"/>
</dbReference>
<dbReference type="Pfam" id="PF01467">
    <property type="entry name" value="CTP_transf_like"/>
    <property type="match status" value="1"/>
</dbReference>
<dbReference type="Gene3D" id="3.40.50.620">
    <property type="entry name" value="HUPs"/>
    <property type="match status" value="1"/>
</dbReference>
<dbReference type="InterPro" id="IPR005248">
    <property type="entry name" value="NadD/NMNAT"/>
</dbReference>
<dbReference type="Proteomes" id="UP000178435">
    <property type="component" value="Unassembled WGS sequence"/>
</dbReference>
<accession>A0A1F7RU80</accession>
<dbReference type="GO" id="GO:0005524">
    <property type="term" value="F:ATP binding"/>
    <property type="evidence" value="ECO:0007669"/>
    <property type="project" value="UniProtKB-KW"/>
</dbReference>
<comment type="pathway">
    <text evidence="2 10">Cofactor biosynthesis; NAD(+) biosynthesis; deamido-NAD(+) from nicotinate D-ribonucleotide: step 1/1.</text>
</comment>
<keyword evidence="6 10" id="KW-0547">Nucleotide-binding</keyword>
<evidence type="ECO:0000256" key="2">
    <source>
        <dbReference type="ARBA" id="ARBA00005019"/>
    </source>
</evidence>
<dbReference type="NCBIfam" id="TIGR00125">
    <property type="entry name" value="cyt_tran_rel"/>
    <property type="match status" value="1"/>
</dbReference>
<keyword evidence="5 10" id="KW-0548">Nucleotidyltransferase</keyword>
<dbReference type="EC" id="2.7.7.18" evidence="10"/>
<dbReference type="HAMAP" id="MF_00244">
    <property type="entry name" value="NaMN_adenylyltr"/>
    <property type="match status" value="1"/>
</dbReference>
<comment type="caution">
    <text evidence="12">The sequence shown here is derived from an EMBL/GenBank/DDBJ whole genome shotgun (WGS) entry which is preliminary data.</text>
</comment>
<keyword evidence="3 10" id="KW-0662">Pyridine nucleotide biosynthesis</keyword>
<evidence type="ECO:0000256" key="3">
    <source>
        <dbReference type="ARBA" id="ARBA00022642"/>
    </source>
</evidence>
<comment type="function">
    <text evidence="1 10">Catalyzes the reversible adenylation of nicotinate mononucleotide (NaMN) to nicotinic acid adenine dinucleotide (NaAD).</text>
</comment>
<dbReference type="PANTHER" id="PTHR39321:SF3">
    <property type="entry name" value="PHOSPHOPANTETHEINE ADENYLYLTRANSFERASE"/>
    <property type="match status" value="1"/>
</dbReference>
<evidence type="ECO:0000256" key="8">
    <source>
        <dbReference type="ARBA" id="ARBA00023027"/>
    </source>
</evidence>
<organism evidence="12 13">
    <name type="scientific">Candidatus Schekmanbacteria bacterium RBG_16_38_11</name>
    <dbReference type="NCBI Taxonomy" id="1817880"/>
    <lineage>
        <taxon>Bacteria</taxon>
        <taxon>Candidatus Schekmaniibacteriota</taxon>
    </lineage>
</organism>
<keyword evidence="7 10" id="KW-0067">ATP-binding</keyword>
<evidence type="ECO:0000259" key="11">
    <source>
        <dbReference type="Pfam" id="PF01467"/>
    </source>
</evidence>
<dbReference type="EMBL" id="MGDF01000137">
    <property type="protein sequence ID" value="OGL44594.1"/>
    <property type="molecule type" value="Genomic_DNA"/>
</dbReference>
<dbReference type="InterPro" id="IPR014729">
    <property type="entry name" value="Rossmann-like_a/b/a_fold"/>
</dbReference>
<evidence type="ECO:0000256" key="9">
    <source>
        <dbReference type="ARBA" id="ARBA00048721"/>
    </source>
</evidence>
<evidence type="ECO:0000256" key="1">
    <source>
        <dbReference type="ARBA" id="ARBA00002324"/>
    </source>
</evidence>
<feature type="domain" description="Cytidyltransferase-like" evidence="11">
    <location>
        <begin position="5"/>
        <end position="195"/>
    </location>
</feature>
<comment type="similarity">
    <text evidence="10">Belongs to the NadD family.</text>
</comment>
<dbReference type="PANTHER" id="PTHR39321">
    <property type="entry name" value="NICOTINATE-NUCLEOTIDE ADENYLYLTRANSFERASE-RELATED"/>
    <property type="match status" value="1"/>
</dbReference>
<dbReference type="NCBIfam" id="NF000840">
    <property type="entry name" value="PRK00071.1-3"/>
    <property type="match status" value="1"/>
</dbReference>
<dbReference type="GO" id="GO:0009435">
    <property type="term" value="P:NAD+ biosynthetic process"/>
    <property type="evidence" value="ECO:0007669"/>
    <property type="project" value="UniProtKB-UniRule"/>
</dbReference>
<name>A0A1F7RU80_9BACT</name>
<protein>
    <recommendedName>
        <fullName evidence="10">Probable nicotinate-nucleotide adenylyltransferase</fullName>
        <ecNumber evidence="10">2.7.7.18</ecNumber>
    </recommendedName>
    <alternativeName>
        <fullName evidence="10">Deamido-NAD(+) diphosphorylase</fullName>
    </alternativeName>
    <alternativeName>
        <fullName evidence="10">Deamido-NAD(+) pyrophosphorylase</fullName>
    </alternativeName>
    <alternativeName>
        <fullName evidence="10">Nicotinate mononucleotide adenylyltransferase</fullName>
        <shortName evidence="10">NaMN adenylyltransferase</shortName>
    </alternativeName>
</protein>
<dbReference type="SUPFAM" id="SSF52374">
    <property type="entry name" value="Nucleotidylyl transferase"/>
    <property type="match status" value="1"/>
</dbReference>
<evidence type="ECO:0000256" key="5">
    <source>
        <dbReference type="ARBA" id="ARBA00022695"/>
    </source>
</evidence>
<reference evidence="12 13" key="1">
    <citation type="journal article" date="2016" name="Nat. Commun.">
        <title>Thousands of microbial genomes shed light on interconnected biogeochemical processes in an aquifer system.</title>
        <authorList>
            <person name="Anantharaman K."/>
            <person name="Brown C.T."/>
            <person name="Hug L.A."/>
            <person name="Sharon I."/>
            <person name="Castelle C.J."/>
            <person name="Probst A.J."/>
            <person name="Thomas B.C."/>
            <person name="Singh A."/>
            <person name="Wilkins M.J."/>
            <person name="Karaoz U."/>
            <person name="Brodie E.L."/>
            <person name="Williams K.H."/>
            <person name="Hubbard S.S."/>
            <person name="Banfield J.F."/>
        </authorList>
    </citation>
    <scope>NUCLEOTIDE SEQUENCE [LARGE SCALE GENOMIC DNA]</scope>
</reference>
<dbReference type="NCBIfam" id="TIGR00482">
    <property type="entry name" value="nicotinate (nicotinamide) nucleotide adenylyltransferase"/>
    <property type="match status" value="1"/>
</dbReference>
<sequence length="222" mass="25360">MSIGILGGTFNPVHFGHLRSAEEVCEEFNLGKVFFIPSAQPPHKKSENIIASRYRKEMVEIAIRGNPRFEISTIEIEREGNSYTIDTIYALKKIYTDDIYLISGFDTFKEFSTWRSVKELVKNCHFIVTSRPGGDLLNLPLVLANTVTIRFPEVVFTLEGLKGRITVFNISGSRYKLFALEITGLDISATAIRERVRQGKSIKYLVPQEIEEYIKENRLYIS</sequence>
<evidence type="ECO:0000256" key="6">
    <source>
        <dbReference type="ARBA" id="ARBA00022741"/>
    </source>
</evidence>
<evidence type="ECO:0000313" key="12">
    <source>
        <dbReference type="EMBL" id="OGL44594.1"/>
    </source>
</evidence>
<evidence type="ECO:0000256" key="4">
    <source>
        <dbReference type="ARBA" id="ARBA00022679"/>
    </source>
</evidence>
<evidence type="ECO:0000313" key="13">
    <source>
        <dbReference type="Proteomes" id="UP000178435"/>
    </source>
</evidence>
<comment type="catalytic activity">
    <reaction evidence="9 10">
        <text>nicotinate beta-D-ribonucleotide + ATP + H(+) = deamido-NAD(+) + diphosphate</text>
        <dbReference type="Rhea" id="RHEA:22860"/>
        <dbReference type="ChEBI" id="CHEBI:15378"/>
        <dbReference type="ChEBI" id="CHEBI:30616"/>
        <dbReference type="ChEBI" id="CHEBI:33019"/>
        <dbReference type="ChEBI" id="CHEBI:57502"/>
        <dbReference type="ChEBI" id="CHEBI:58437"/>
        <dbReference type="EC" id="2.7.7.18"/>
    </reaction>
</comment>
<keyword evidence="4 10" id="KW-0808">Transferase</keyword>
<evidence type="ECO:0000256" key="10">
    <source>
        <dbReference type="HAMAP-Rule" id="MF_00244"/>
    </source>
</evidence>
<dbReference type="InterPro" id="IPR004821">
    <property type="entry name" value="Cyt_trans-like"/>
</dbReference>
<dbReference type="AlphaFoldDB" id="A0A1F7RU80"/>
<gene>
    <name evidence="10" type="primary">nadD</name>
    <name evidence="12" type="ORF">A2149_04555</name>
</gene>